<name>A0ABQ6IL89_9MICO</name>
<accession>A0ABQ6IL89</accession>
<comment type="caution">
    <text evidence="2">The sequence shown here is derived from an EMBL/GenBank/DDBJ whole genome shotgun (WGS) entry which is preliminary data.</text>
</comment>
<evidence type="ECO:0000259" key="1">
    <source>
        <dbReference type="Pfam" id="PF08353"/>
    </source>
</evidence>
<gene>
    <name evidence="2" type="ORF">GCM10025883_05610</name>
</gene>
<sequence length="76" mass="8526">MSITSGIRAYDMALRLEYDGVSTDAVVIDLDEALDAFLDRHPGEPLRLFCTYTAMMHLRRVLAARYGLEEFGAEGK</sequence>
<dbReference type="Pfam" id="PF08353">
    <property type="entry name" value="MurT_C"/>
    <property type="match status" value="1"/>
</dbReference>
<dbReference type="InterPro" id="IPR013564">
    <property type="entry name" value="MurT_C"/>
</dbReference>
<evidence type="ECO:0000313" key="2">
    <source>
        <dbReference type="EMBL" id="GMA38516.1"/>
    </source>
</evidence>
<keyword evidence="3" id="KW-1185">Reference proteome</keyword>
<protein>
    <recommendedName>
        <fullName evidence="1">Lipid II isoglutaminyl synthase (glutamine-hydrolyzing) subunit MurT C-terminal domain-containing protein</fullName>
    </recommendedName>
</protein>
<dbReference type="Proteomes" id="UP001157126">
    <property type="component" value="Unassembled WGS sequence"/>
</dbReference>
<reference evidence="3" key="1">
    <citation type="journal article" date="2019" name="Int. J. Syst. Evol. Microbiol.">
        <title>The Global Catalogue of Microorganisms (GCM) 10K type strain sequencing project: providing services to taxonomists for standard genome sequencing and annotation.</title>
        <authorList>
            <consortium name="The Broad Institute Genomics Platform"/>
            <consortium name="The Broad Institute Genome Sequencing Center for Infectious Disease"/>
            <person name="Wu L."/>
            <person name="Ma J."/>
        </authorList>
    </citation>
    <scope>NUCLEOTIDE SEQUENCE [LARGE SCALE GENOMIC DNA]</scope>
    <source>
        <strain evidence="3">NBRC 113072</strain>
    </source>
</reference>
<organism evidence="2 3">
    <name type="scientific">Mobilicoccus caccae</name>
    <dbReference type="NCBI Taxonomy" id="1859295"/>
    <lineage>
        <taxon>Bacteria</taxon>
        <taxon>Bacillati</taxon>
        <taxon>Actinomycetota</taxon>
        <taxon>Actinomycetes</taxon>
        <taxon>Micrococcales</taxon>
        <taxon>Dermatophilaceae</taxon>
        <taxon>Mobilicoccus</taxon>
    </lineage>
</organism>
<dbReference type="EMBL" id="BSUO01000001">
    <property type="protein sequence ID" value="GMA38516.1"/>
    <property type="molecule type" value="Genomic_DNA"/>
</dbReference>
<evidence type="ECO:0000313" key="3">
    <source>
        <dbReference type="Proteomes" id="UP001157126"/>
    </source>
</evidence>
<dbReference type="RefSeq" id="WP_348536066.1">
    <property type="nucleotide sequence ID" value="NZ_BSUO01000001.1"/>
</dbReference>
<feature type="domain" description="Lipid II isoglutaminyl synthase (glutamine-hydrolyzing) subunit MurT C-terminal" evidence="1">
    <location>
        <begin position="3"/>
        <end position="55"/>
    </location>
</feature>
<proteinExistence type="predicted"/>